<dbReference type="SUPFAM" id="SSF101494">
    <property type="entry name" value="Stathmin"/>
    <property type="match status" value="1"/>
</dbReference>
<protein>
    <recommendedName>
        <fullName evidence="5">Stathmin</fullName>
    </recommendedName>
</protein>
<organism evidence="3 4">
    <name type="scientific">Dufourea novaeangliae</name>
    <name type="common">Sweat bee</name>
    <dbReference type="NCBI Taxonomy" id="178035"/>
    <lineage>
        <taxon>Eukaryota</taxon>
        <taxon>Metazoa</taxon>
        <taxon>Ecdysozoa</taxon>
        <taxon>Arthropoda</taxon>
        <taxon>Hexapoda</taxon>
        <taxon>Insecta</taxon>
        <taxon>Pterygota</taxon>
        <taxon>Neoptera</taxon>
        <taxon>Endopterygota</taxon>
        <taxon>Hymenoptera</taxon>
        <taxon>Apocrita</taxon>
        <taxon>Aculeata</taxon>
        <taxon>Apoidea</taxon>
        <taxon>Anthophila</taxon>
        <taxon>Halictidae</taxon>
        <taxon>Rophitinae</taxon>
        <taxon>Dufourea</taxon>
    </lineage>
</organism>
<gene>
    <name evidence="3" type="ORF">WN55_04895</name>
</gene>
<name>A0A154PP12_DUFNO</name>
<dbReference type="STRING" id="178035.A0A154PP12"/>
<dbReference type="GO" id="GO:0031110">
    <property type="term" value="P:regulation of microtubule polymerization or depolymerization"/>
    <property type="evidence" value="ECO:0007669"/>
    <property type="project" value="InterPro"/>
</dbReference>
<dbReference type="Gene3D" id="6.10.280.30">
    <property type="match status" value="3"/>
</dbReference>
<dbReference type="Pfam" id="PF00836">
    <property type="entry name" value="Stathmin"/>
    <property type="match status" value="1"/>
</dbReference>
<dbReference type="OrthoDB" id="5986631at2759"/>
<dbReference type="PROSITE" id="PS51663">
    <property type="entry name" value="STATHMIN_3"/>
    <property type="match status" value="1"/>
</dbReference>
<accession>A0A154PP12</accession>
<feature type="coiled-coil region" evidence="1">
    <location>
        <begin position="1"/>
        <end position="122"/>
    </location>
</feature>
<dbReference type="InterPro" id="IPR000956">
    <property type="entry name" value="Stathmin_fam"/>
</dbReference>
<dbReference type="Proteomes" id="UP000076502">
    <property type="component" value="Unassembled WGS sequence"/>
</dbReference>
<dbReference type="AlphaFoldDB" id="A0A154PP12"/>
<dbReference type="InterPro" id="IPR036002">
    <property type="entry name" value="Stathmin_sf"/>
</dbReference>
<evidence type="ECO:0000256" key="2">
    <source>
        <dbReference type="SAM" id="MobiDB-lite"/>
    </source>
</evidence>
<feature type="region of interest" description="Disordered" evidence="2">
    <location>
        <begin position="176"/>
        <end position="198"/>
    </location>
</feature>
<sequence>MNNTEEKREAHIAELKSKLKEHLESVEKTRLSLEQQTEEVRCAVEEKLKTAAAQRDENIKRMLDRLKEHEVQAARVRQAMSERVQQLESQIQGKLDQARERRENMEQELKEKLRNHNTVKIAKVRQMADESVRRDHLMRKFEFYKRVSTAEQNRQREIQRRVQAIHEHERRAELVRQNKAALSEQSALPAEKETASSG</sequence>
<evidence type="ECO:0000256" key="1">
    <source>
        <dbReference type="SAM" id="Coils"/>
    </source>
</evidence>
<dbReference type="EMBL" id="KQ434978">
    <property type="protein sequence ID" value="KZC12998.1"/>
    <property type="molecule type" value="Genomic_DNA"/>
</dbReference>
<evidence type="ECO:0000313" key="4">
    <source>
        <dbReference type="Proteomes" id="UP000076502"/>
    </source>
</evidence>
<keyword evidence="1" id="KW-0175">Coiled coil</keyword>
<proteinExistence type="predicted"/>
<evidence type="ECO:0008006" key="5">
    <source>
        <dbReference type="Google" id="ProtNLM"/>
    </source>
</evidence>
<evidence type="ECO:0000313" key="3">
    <source>
        <dbReference type="EMBL" id="KZC12998.1"/>
    </source>
</evidence>
<reference evidence="3 4" key="1">
    <citation type="submission" date="2015-07" db="EMBL/GenBank/DDBJ databases">
        <title>The genome of Dufourea novaeangliae.</title>
        <authorList>
            <person name="Pan H."/>
            <person name="Kapheim K."/>
        </authorList>
    </citation>
    <scope>NUCLEOTIDE SEQUENCE [LARGE SCALE GENOMIC DNA]</scope>
    <source>
        <strain evidence="3">0120121106</strain>
        <tissue evidence="3">Whole body</tissue>
    </source>
</reference>
<keyword evidence="4" id="KW-1185">Reference proteome</keyword>